<dbReference type="Gene3D" id="3.90.25.10">
    <property type="entry name" value="UDP-galactose 4-epimerase, domain 1"/>
    <property type="match status" value="1"/>
</dbReference>
<gene>
    <name evidence="5" type="ORF">OHC33_005045</name>
</gene>
<comment type="similarity">
    <text evidence="1">Belongs to the NmrA-type oxidoreductase family. Isoflavone reductase subfamily.</text>
</comment>
<dbReference type="Proteomes" id="UP001316803">
    <property type="component" value="Unassembled WGS sequence"/>
</dbReference>
<dbReference type="PANTHER" id="PTHR47706:SF4">
    <property type="entry name" value="NMRA-LIKE DOMAIN-CONTAINING PROTEIN"/>
    <property type="match status" value="1"/>
</dbReference>
<dbReference type="InterPro" id="IPR008030">
    <property type="entry name" value="NmrA-like"/>
</dbReference>
<dbReference type="InterPro" id="IPR036291">
    <property type="entry name" value="NAD(P)-bd_dom_sf"/>
</dbReference>
<sequence>MRQTASIKVAIAGTGNVAQYLIEELKAYGHDITVLTQSKKPDEKRFEQRETDYSVPSLVAVLKDCDALVSTIADHQNPSVALKVHLDMLEACRQSEKCKAFIPSEWTLDVEEYPEQPMYMTDINKVLHQRLKEETTIKWTIICNSWFAGYVLPKQHRYLRDVDPIWPMDFTNKVFTIYGPGTQLVDTTSVRDVAKAVAVLIDSKEPWEQYTFLSGDQLSWNDMFAIIKKRDPEWASHKKPLADTINQITANESPMSVLAAQFEIESYAGALTFPKEKVQSQRAKYFQGMHFRTVEEILDAAAAQPDAII</sequence>
<evidence type="ECO:0000259" key="4">
    <source>
        <dbReference type="Pfam" id="PF05368"/>
    </source>
</evidence>
<evidence type="ECO:0000313" key="5">
    <source>
        <dbReference type="EMBL" id="KAK5953776.1"/>
    </source>
</evidence>
<dbReference type="GO" id="GO:0016491">
    <property type="term" value="F:oxidoreductase activity"/>
    <property type="evidence" value="ECO:0007669"/>
    <property type="project" value="UniProtKB-KW"/>
</dbReference>
<dbReference type="PANTHER" id="PTHR47706">
    <property type="entry name" value="NMRA-LIKE FAMILY PROTEIN"/>
    <property type="match status" value="1"/>
</dbReference>
<reference evidence="5 6" key="1">
    <citation type="submission" date="2022-12" db="EMBL/GenBank/DDBJ databases">
        <title>Genomic features and morphological characterization of a novel Knufia sp. strain isolated from spacecraft assembly facility.</title>
        <authorList>
            <person name="Teixeira M."/>
            <person name="Chander A.M."/>
            <person name="Stajich J.E."/>
            <person name="Venkateswaran K."/>
        </authorList>
    </citation>
    <scope>NUCLEOTIDE SEQUENCE [LARGE SCALE GENOMIC DNA]</scope>
    <source>
        <strain evidence="5 6">FJI-L2-BK-P2</strain>
    </source>
</reference>
<organism evidence="5 6">
    <name type="scientific">Knufia fluminis</name>
    <dbReference type="NCBI Taxonomy" id="191047"/>
    <lineage>
        <taxon>Eukaryota</taxon>
        <taxon>Fungi</taxon>
        <taxon>Dikarya</taxon>
        <taxon>Ascomycota</taxon>
        <taxon>Pezizomycotina</taxon>
        <taxon>Eurotiomycetes</taxon>
        <taxon>Chaetothyriomycetidae</taxon>
        <taxon>Chaetothyriales</taxon>
        <taxon>Trichomeriaceae</taxon>
        <taxon>Knufia</taxon>
    </lineage>
</organism>
<accession>A0AAN8EU67</accession>
<keyword evidence="2" id="KW-0521">NADP</keyword>
<name>A0AAN8EU67_9EURO</name>
<feature type="domain" description="NmrA-like" evidence="4">
    <location>
        <begin position="11"/>
        <end position="297"/>
    </location>
</feature>
<dbReference type="SUPFAM" id="SSF51735">
    <property type="entry name" value="NAD(P)-binding Rossmann-fold domains"/>
    <property type="match status" value="1"/>
</dbReference>
<proteinExistence type="inferred from homology"/>
<keyword evidence="3" id="KW-0560">Oxidoreductase</keyword>
<evidence type="ECO:0000256" key="1">
    <source>
        <dbReference type="ARBA" id="ARBA00005725"/>
    </source>
</evidence>
<keyword evidence="6" id="KW-1185">Reference proteome</keyword>
<evidence type="ECO:0000313" key="6">
    <source>
        <dbReference type="Proteomes" id="UP001316803"/>
    </source>
</evidence>
<dbReference type="InterPro" id="IPR051609">
    <property type="entry name" value="NmrA/Isoflavone_reductase-like"/>
</dbReference>
<dbReference type="Gene3D" id="3.40.50.720">
    <property type="entry name" value="NAD(P)-binding Rossmann-like Domain"/>
    <property type="match status" value="1"/>
</dbReference>
<evidence type="ECO:0000256" key="2">
    <source>
        <dbReference type="ARBA" id="ARBA00022857"/>
    </source>
</evidence>
<dbReference type="EMBL" id="JAKLMC020000010">
    <property type="protein sequence ID" value="KAK5953776.1"/>
    <property type="molecule type" value="Genomic_DNA"/>
</dbReference>
<dbReference type="AlphaFoldDB" id="A0AAN8EU67"/>
<protein>
    <recommendedName>
        <fullName evidence="4">NmrA-like domain-containing protein</fullName>
    </recommendedName>
</protein>
<comment type="caution">
    <text evidence="5">The sequence shown here is derived from an EMBL/GenBank/DDBJ whole genome shotgun (WGS) entry which is preliminary data.</text>
</comment>
<evidence type="ECO:0000256" key="3">
    <source>
        <dbReference type="ARBA" id="ARBA00023002"/>
    </source>
</evidence>
<dbReference type="Pfam" id="PF05368">
    <property type="entry name" value="NmrA"/>
    <property type="match status" value="1"/>
</dbReference>